<dbReference type="EMBL" id="JBHFNR010000075">
    <property type="protein sequence ID" value="MFB2893405.1"/>
    <property type="molecule type" value="Genomic_DNA"/>
</dbReference>
<feature type="region of interest" description="Disordered" evidence="1">
    <location>
        <begin position="22"/>
        <end position="46"/>
    </location>
</feature>
<protein>
    <submittedName>
        <fullName evidence="2">Uncharacterized protein</fullName>
    </submittedName>
</protein>
<proteinExistence type="predicted"/>
<dbReference type="Proteomes" id="UP001576784">
    <property type="component" value="Unassembled WGS sequence"/>
</dbReference>
<comment type="caution">
    <text evidence="2">The sequence shown here is derived from an EMBL/GenBank/DDBJ whole genome shotgun (WGS) entry which is preliminary data.</text>
</comment>
<reference evidence="2 3" key="1">
    <citation type="submission" date="2024-09" db="EMBL/GenBank/DDBJ databases">
        <title>Floridaenema gen nov. (Aerosakkonemataceae, Aerosakkonematales ord. nov., Cyanobacteria) from benthic tropical and subtropical fresh waters, with the description of four new species.</title>
        <authorList>
            <person name="Moretto J.A."/>
            <person name="Berthold D.E."/>
            <person name="Lefler F.W."/>
            <person name="Huang I.-S."/>
            <person name="Laughinghouse H. IV."/>
        </authorList>
    </citation>
    <scope>NUCLEOTIDE SEQUENCE [LARGE SCALE GENOMIC DNA]</scope>
    <source>
        <strain evidence="2 3">BLCC-F50</strain>
    </source>
</reference>
<accession>A0ABV4XPE6</accession>
<organism evidence="2 3">
    <name type="scientific">Floridaenema flaviceps BLCC-F50</name>
    <dbReference type="NCBI Taxonomy" id="3153642"/>
    <lineage>
        <taxon>Bacteria</taxon>
        <taxon>Bacillati</taxon>
        <taxon>Cyanobacteriota</taxon>
        <taxon>Cyanophyceae</taxon>
        <taxon>Oscillatoriophycideae</taxon>
        <taxon>Aerosakkonematales</taxon>
        <taxon>Aerosakkonemataceae</taxon>
        <taxon>Floridanema</taxon>
        <taxon>Floridanema flaviceps</taxon>
    </lineage>
</organism>
<evidence type="ECO:0000313" key="2">
    <source>
        <dbReference type="EMBL" id="MFB2893405.1"/>
    </source>
</evidence>
<sequence>MNCQLDNSPLMISDRVAHPIAQSGIPEKAYRTPSQLFQLSDRNSNR</sequence>
<gene>
    <name evidence="2" type="ORF">ACE1CI_10870</name>
</gene>
<evidence type="ECO:0000256" key="1">
    <source>
        <dbReference type="SAM" id="MobiDB-lite"/>
    </source>
</evidence>
<feature type="compositionally biased region" description="Polar residues" evidence="1">
    <location>
        <begin position="32"/>
        <end position="46"/>
    </location>
</feature>
<keyword evidence="3" id="KW-1185">Reference proteome</keyword>
<dbReference type="RefSeq" id="WP_413263066.1">
    <property type="nucleotide sequence ID" value="NZ_JBHFNR010000075.1"/>
</dbReference>
<evidence type="ECO:0000313" key="3">
    <source>
        <dbReference type="Proteomes" id="UP001576784"/>
    </source>
</evidence>
<name>A0ABV4XPE6_9CYAN</name>